<feature type="compositionally biased region" description="Gly residues" evidence="3">
    <location>
        <begin position="319"/>
        <end position="329"/>
    </location>
</feature>
<dbReference type="SUPFAM" id="SSF48056">
    <property type="entry name" value="Di-copper centre-containing domain"/>
    <property type="match status" value="1"/>
</dbReference>
<dbReference type="GO" id="GO:0046872">
    <property type="term" value="F:metal ion binding"/>
    <property type="evidence" value="ECO:0007669"/>
    <property type="project" value="UniProtKB-KW"/>
</dbReference>
<evidence type="ECO:0000313" key="5">
    <source>
        <dbReference type="EnsemblPlants" id="Kaladp0010s0070.1.v1.1.CDS.1"/>
    </source>
</evidence>
<proteinExistence type="predicted"/>
<dbReference type="Proteomes" id="UP000594263">
    <property type="component" value="Unplaced"/>
</dbReference>
<dbReference type="EnsemblPlants" id="Kaladp0010s0070.1.v1.1">
    <property type="protein sequence ID" value="Kaladp0010s0070.1.v1.1.CDS.1"/>
    <property type="gene ID" value="Kaladp0010s0070.v1.1"/>
</dbReference>
<dbReference type="PRINTS" id="PR00092">
    <property type="entry name" value="TYROSINASE"/>
</dbReference>
<dbReference type="PANTHER" id="PTHR11474">
    <property type="entry name" value="TYROSINASE FAMILY MEMBER"/>
    <property type="match status" value="1"/>
</dbReference>
<dbReference type="Gene3D" id="1.10.1280.10">
    <property type="entry name" value="Di-copper center containing domain from catechol oxidase"/>
    <property type="match status" value="1"/>
</dbReference>
<dbReference type="InterPro" id="IPR002227">
    <property type="entry name" value="Tyrosinase_Cu-bd"/>
</dbReference>
<dbReference type="Pfam" id="PF00264">
    <property type="entry name" value="Tyrosinase"/>
    <property type="match status" value="1"/>
</dbReference>
<accession>A0A7N0REJ2</accession>
<feature type="domain" description="Tyrosinase copper-binding" evidence="4">
    <location>
        <begin position="206"/>
        <end position="223"/>
    </location>
</feature>
<evidence type="ECO:0000259" key="4">
    <source>
        <dbReference type="PROSITE" id="PS00497"/>
    </source>
</evidence>
<protein>
    <recommendedName>
        <fullName evidence="4">Tyrosinase copper-binding domain-containing protein</fullName>
    </recommendedName>
</protein>
<dbReference type="PROSITE" id="PS00497">
    <property type="entry name" value="TYROSINASE_1"/>
    <property type="match status" value="1"/>
</dbReference>
<dbReference type="OMA" id="PAMFTES"/>
<dbReference type="InterPro" id="IPR050316">
    <property type="entry name" value="Tyrosinase/Hemocyanin"/>
</dbReference>
<dbReference type="InterPro" id="IPR008922">
    <property type="entry name" value="Di-copper_centre_dom_sf"/>
</dbReference>
<evidence type="ECO:0000256" key="1">
    <source>
        <dbReference type="ARBA" id="ARBA00022723"/>
    </source>
</evidence>
<evidence type="ECO:0000313" key="6">
    <source>
        <dbReference type="Proteomes" id="UP000594263"/>
    </source>
</evidence>
<dbReference type="GO" id="GO:0016491">
    <property type="term" value="F:oxidoreductase activity"/>
    <property type="evidence" value="ECO:0007669"/>
    <property type="project" value="InterPro"/>
</dbReference>
<keyword evidence="2" id="KW-0186">Copper</keyword>
<reference evidence="5" key="1">
    <citation type="submission" date="2021-01" db="UniProtKB">
        <authorList>
            <consortium name="EnsemblPlants"/>
        </authorList>
    </citation>
    <scope>IDENTIFICATION</scope>
</reference>
<name>A0A7N0REJ2_KALFE</name>
<dbReference type="Gramene" id="Kaladp0010s0070.1.v1.1">
    <property type="protein sequence ID" value="Kaladp0010s0070.1.v1.1.CDS.1"/>
    <property type="gene ID" value="Kaladp0010s0070.v1.1"/>
</dbReference>
<sequence>MATTLSIQPNSLAALATAADATDNSSARSAFPKTSQLFMTARRKKRHYLIPKASCSNSGDKAPSINTPLQFDRREMLVGLGGLYGLTGLGTQSLSASASPILPPDFSQCGTLELPANVKSVNCCPPKSATVVDFKLPGSNAPLRIRPAAHLTDKAYIAKYKKALELMKALPDSDPRSFTQQSNVHCAYCNGGYTQVGFPNLDLQVHGSWLFLPFHRYYLYFFERILGSLINDQTFGIPYWNWDAPAGMQIPAMFTESNSVLSKALRDARHKPPRLVDLDYSGTDEKVSDQEQISSNLSIMYRQMLSNGKTAKLFHGGEYRAGGDPGGPGSLESYPHGP</sequence>
<feature type="region of interest" description="Disordered" evidence="3">
    <location>
        <begin position="316"/>
        <end position="338"/>
    </location>
</feature>
<organism evidence="5 6">
    <name type="scientific">Kalanchoe fedtschenkoi</name>
    <name type="common">Lavender scallops</name>
    <name type="synonym">South American air plant</name>
    <dbReference type="NCBI Taxonomy" id="63787"/>
    <lineage>
        <taxon>Eukaryota</taxon>
        <taxon>Viridiplantae</taxon>
        <taxon>Streptophyta</taxon>
        <taxon>Embryophyta</taxon>
        <taxon>Tracheophyta</taxon>
        <taxon>Spermatophyta</taxon>
        <taxon>Magnoliopsida</taxon>
        <taxon>eudicotyledons</taxon>
        <taxon>Gunneridae</taxon>
        <taxon>Pentapetalae</taxon>
        <taxon>Saxifragales</taxon>
        <taxon>Crassulaceae</taxon>
        <taxon>Kalanchoe</taxon>
    </lineage>
</organism>
<dbReference type="PANTHER" id="PTHR11474:SF76">
    <property type="entry name" value="SHKT DOMAIN-CONTAINING PROTEIN"/>
    <property type="match status" value="1"/>
</dbReference>
<evidence type="ECO:0000256" key="3">
    <source>
        <dbReference type="SAM" id="MobiDB-lite"/>
    </source>
</evidence>
<evidence type="ECO:0000256" key="2">
    <source>
        <dbReference type="ARBA" id="ARBA00023008"/>
    </source>
</evidence>
<keyword evidence="6" id="KW-1185">Reference proteome</keyword>
<keyword evidence="1" id="KW-0479">Metal-binding</keyword>
<dbReference type="AlphaFoldDB" id="A0A7N0REJ2"/>